<dbReference type="Pfam" id="PF04082">
    <property type="entry name" value="Fungal_trans"/>
    <property type="match status" value="1"/>
</dbReference>
<evidence type="ECO:0000256" key="3">
    <source>
        <dbReference type="ARBA" id="ARBA00023242"/>
    </source>
</evidence>
<evidence type="ECO:0000256" key="1">
    <source>
        <dbReference type="ARBA" id="ARBA00004123"/>
    </source>
</evidence>
<keyword evidence="2" id="KW-0479">Metal-binding</keyword>
<dbReference type="GO" id="GO:0003677">
    <property type="term" value="F:DNA binding"/>
    <property type="evidence" value="ECO:0007669"/>
    <property type="project" value="InterPro"/>
</dbReference>
<protein>
    <submittedName>
        <fullName evidence="6">C6 zinc finger domain-containing protein</fullName>
    </submittedName>
</protein>
<proteinExistence type="predicted"/>
<gene>
    <name evidence="6" type="ORF">MKZ38_003192</name>
</gene>
<dbReference type="GO" id="GO:0005634">
    <property type="term" value="C:nucleus"/>
    <property type="evidence" value="ECO:0007669"/>
    <property type="project" value="UniProtKB-SubCell"/>
</dbReference>
<evidence type="ECO:0000313" key="7">
    <source>
        <dbReference type="Proteomes" id="UP001201980"/>
    </source>
</evidence>
<feature type="compositionally biased region" description="Low complexity" evidence="4">
    <location>
        <begin position="740"/>
        <end position="749"/>
    </location>
</feature>
<dbReference type="InterPro" id="IPR050613">
    <property type="entry name" value="Sec_Metabolite_Reg"/>
</dbReference>
<dbReference type="Pfam" id="PF00172">
    <property type="entry name" value="Zn_clus"/>
    <property type="match status" value="1"/>
</dbReference>
<feature type="region of interest" description="Disordered" evidence="4">
    <location>
        <begin position="532"/>
        <end position="573"/>
    </location>
</feature>
<sequence length="895" mass="98986">MASESPQMQHQQQNSSAVDPIKVTRGHSCVLCQQRKVRCDKNKPCANCIKAQVECRVVPPQPPRRRKKKLSERELVERLRRYESLLAENGIDFDASGVPGSSHGDDVNELENDLGALRTDNSRLFPYVREVDDTPAYTYQFSASEDFMHESSEDEYQGSSIHQAYDKMFDDSDAFPFSVCGRSEKITDFHPSAVHIFQLWNIYLNNVNPLLKITHTPTMQGRIIEAATNLTKIPKGTEALMFAIYLMAIISLTEDECLTTFKESKKVLMTRYHTGTQQSLVNAEFMRSNDMTVLQAYLLYLVRLPFLASRTPSNNNQLGIRWYVDPRSLFCLVGIGVRVAHRLGLHRDGTLFGLPPFEVEMRRRLWWQLVTLDKRIGEMTGSTITALTQGADTKVPLNINDADLHIHSKEAPRPQAGVTEMTFSLTRMELVKVVRPDSSDSAARGGGFFPASKKPEGPSVAVDIEANLQTQRPRSNLDAFCQYMEDQYLRHCDPKIPLHLFTILMTRQALWKMRVIHYMCIEVDTKRAAAAAMTPSSTISQTSSPGTPQKQQQQQQQQGATPRTHSVKSPSPAAAAAVAASASGINREIPFLAAIHTLEADNTLHTSQSLKGYHWYALMHLPFPSYMFLIHELRRVTSGELCERAWHAIAENHEKRRAIMTIRNPMHIAMGHLFVKAWDAHAAADQAAGRESGECPLFVRKLKEHMVKHGVQDGRAGHTINMAVTGSGFVDGYAGNDPGGVLVPGLEPGRSQNGGSEPAPGKPGTSRGLQFGGSSSDMAQQGQQYQQQQQHQHQHQQQHQQTHPAVHPQASHHIHSSSMSSISGGPMTSVESPPSPTMMEGLDMFGSDGMGQFFGSGDFGGEFGDIDWTLMLPPEFGGSSGGVPNGGGLGGWGKM</sequence>
<dbReference type="InterPro" id="IPR036864">
    <property type="entry name" value="Zn2-C6_fun-type_DNA-bd_sf"/>
</dbReference>
<keyword evidence="3" id="KW-0539">Nucleus</keyword>
<dbReference type="CDD" id="cd00067">
    <property type="entry name" value="GAL4"/>
    <property type="match status" value="1"/>
</dbReference>
<accession>A0AAD5WYU5</accession>
<dbReference type="PANTHER" id="PTHR31001">
    <property type="entry name" value="UNCHARACTERIZED TRANSCRIPTIONAL REGULATORY PROTEIN"/>
    <property type="match status" value="1"/>
</dbReference>
<reference evidence="6" key="1">
    <citation type="submission" date="2022-07" db="EMBL/GenBank/DDBJ databases">
        <title>Draft genome sequence of Zalerion maritima ATCC 34329, a (micro)plastics degrading marine fungus.</title>
        <authorList>
            <person name="Paco A."/>
            <person name="Goncalves M.F.M."/>
            <person name="Rocha-Santos T.A.P."/>
            <person name="Alves A."/>
        </authorList>
    </citation>
    <scope>NUCLEOTIDE SEQUENCE</scope>
    <source>
        <strain evidence="6">ATCC 34329</strain>
    </source>
</reference>
<evidence type="ECO:0000256" key="2">
    <source>
        <dbReference type="ARBA" id="ARBA00022723"/>
    </source>
</evidence>
<feature type="region of interest" description="Disordered" evidence="4">
    <location>
        <begin position="740"/>
        <end position="839"/>
    </location>
</feature>
<feature type="domain" description="Zn(2)-C6 fungal-type" evidence="5">
    <location>
        <begin position="28"/>
        <end position="57"/>
    </location>
</feature>
<evidence type="ECO:0000313" key="6">
    <source>
        <dbReference type="EMBL" id="KAJ2907336.1"/>
    </source>
</evidence>
<evidence type="ECO:0000256" key="4">
    <source>
        <dbReference type="SAM" id="MobiDB-lite"/>
    </source>
</evidence>
<dbReference type="GO" id="GO:0008270">
    <property type="term" value="F:zinc ion binding"/>
    <property type="evidence" value="ECO:0007669"/>
    <property type="project" value="InterPro"/>
</dbReference>
<dbReference type="PROSITE" id="PS50048">
    <property type="entry name" value="ZN2_CY6_FUNGAL_2"/>
    <property type="match status" value="1"/>
</dbReference>
<dbReference type="InterPro" id="IPR007219">
    <property type="entry name" value="XnlR_reg_dom"/>
</dbReference>
<feature type="compositionally biased region" description="Low complexity" evidence="4">
    <location>
        <begin position="780"/>
        <end position="801"/>
    </location>
</feature>
<comment type="caution">
    <text evidence="6">The sequence shown here is derived from an EMBL/GenBank/DDBJ whole genome shotgun (WGS) entry which is preliminary data.</text>
</comment>
<evidence type="ECO:0000259" key="5">
    <source>
        <dbReference type="PROSITE" id="PS50048"/>
    </source>
</evidence>
<dbReference type="InterPro" id="IPR001138">
    <property type="entry name" value="Zn2Cys6_DnaBD"/>
</dbReference>
<keyword evidence="7" id="KW-1185">Reference proteome</keyword>
<organism evidence="6 7">
    <name type="scientific">Zalerion maritima</name>
    <dbReference type="NCBI Taxonomy" id="339359"/>
    <lineage>
        <taxon>Eukaryota</taxon>
        <taxon>Fungi</taxon>
        <taxon>Dikarya</taxon>
        <taxon>Ascomycota</taxon>
        <taxon>Pezizomycotina</taxon>
        <taxon>Sordariomycetes</taxon>
        <taxon>Lulworthiomycetidae</taxon>
        <taxon>Lulworthiales</taxon>
        <taxon>Lulworthiaceae</taxon>
        <taxon>Zalerion</taxon>
    </lineage>
</organism>
<dbReference type="SUPFAM" id="SSF57701">
    <property type="entry name" value="Zn2/Cys6 DNA-binding domain"/>
    <property type="match status" value="1"/>
</dbReference>
<feature type="compositionally biased region" description="Low complexity" evidence="4">
    <location>
        <begin position="534"/>
        <end position="558"/>
    </location>
</feature>
<dbReference type="CDD" id="cd12148">
    <property type="entry name" value="fungal_TF_MHR"/>
    <property type="match status" value="1"/>
</dbReference>
<dbReference type="SMART" id="SM00906">
    <property type="entry name" value="Fungal_trans"/>
    <property type="match status" value="1"/>
</dbReference>
<dbReference type="SMART" id="SM00066">
    <property type="entry name" value="GAL4"/>
    <property type="match status" value="1"/>
</dbReference>
<dbReference type="GO" id="GO:0000981">
    <property type="term" value="F:DNA-binding transcription factor activity, RNA polymerase II-specific"/>
    <property type="evidence" value="ECO:0007669"/>
    <property type="project" value="InterPro"/>
</dbReference>
<name>A0AAD5WYU5_9PEZI</name>
<dbReference type="GO" id="GO:0006351">
    <property type="term" value="P:DNA-templated transcription"/>
    <property type="evidence" value="ECO:0007669"/>
    <property type="project" value="InterPro"/>
</dbReference>
<comment type="subcellular location">
    <subcellularLocation>
        <location evidence="1">Nucleus</location>
    </subcellularLocation>
</comment>
<dbReference type="PANTHER" id="PTHR31001:SF45">
    <property type="entry name" value="ZN(II)2CYS6 TRANSCRIPTION FACTOR (EUROFUNG)"/>
    <property type="match status" value="1"/>
</dbReference>
<dbReference type="Proteomes" id="UP001201980">
    <property type="component" value="Unassembled WGS sequence"/>
</dbReference>
<dbReference type="Gene3D" id="4.10.240.10">
    <property type="entry name" value="Zn(2)-C6 fungal-type DNA-binding domain"/>
    <property type="match status" value="1"/>
</dbReference>
<dbReference type="AlphaFoldDB" id="A0AAD5WYU5"/>
<dbReference type="EMBL" id="JAKWBI020000001">
    <property type="protein sequence ID" value="KAJ2907336.1"/>
    <property type="molecule type" value="Genomic_DNA"/>
</dbReference>